<accession>A0A8J2P9G3</accession>
<comment type="caution">
    <text evidence="1">The sequence shown here is derived from an EMBL/GenBank/DDBJ whole genome shotgun (WGS) entry which is preliminary data.</text>
</comment>
<name>A0A8J2P9G3_9HEXA</name>
<dbReference type="Proteomes" id="UP000708208">
    <property type="component" value="Unassembled WGS sequence"/>
</dbReference>
<proteinExistence type="predicted"/>
<sequence length="97" mass="11714">MSNKIIRILNQKFRWSMKTLDSPCDCIYLYLCGLQVLFVMPLPYQLEAPCFVCREYSFRCYCLYPSYFCTHDGGLRKHHFYFMLHFSRTWFGIPLIS</sequence>
<dbReference type="AlphaFoldDB" id="A0A8J2P9G3"/>
<organism evidence="1 2">
    <name type="scientific">Allacma fusca</name>
    <dbReference type="NCBI Taxonomy" id="39272"/>
    <lineage>
        <taxon>Eukaryota</taxon>
        <taxon>Metazoa</taxon>
        <taxon>Ecdysozoa</taxon>
        <taxon>Arthropoda</taxon>
        <taxon>Hexapoda</taxon>
        <taxon>Collembola</taxon>
        <taxon>Symphypleona</taxon>
        <taxon>Sminthuridae</taxon>
        <taxon>Allacma</taxon>
    </lineage>
</organism>
<reference evidence="1" key="1">
    <citation type="submission" date="2021-06" db="EMBL/GenBank/DDBJ databases">
        <authorList>
            <person name="Hodson N. C."/>
            <person name="Mongue J. A."/>
            <person name="Jaron S. K."/>
        </authorList>
    </citation>
    <scope>NUCLEOTIDE SEQUENCE</scope>
</reference>
<evidence type="ECO:0000313" key="2">
    <source>
        <dbReference type="Proteomes" id="UP000708208"/>
    </source>
</evidence>
<evidence type="ECO:0000313" key="1">
    <source>
        <dbReference type="EMBL" id="CAG7731102.1"/>
    </source>
</evidence>
<dbReference type="EMBL" id="CAJVCH010205925">
    <property type="protein sequence ID" value="CAG7731102.1"/>
    <property type="molecule type" value="Genomic_DNA"/>
</dbReference>
<protein>
    <submittedName>
        <fullName evidence="1">Uncharacterized protein</fullName>
    </submittedName>
</protein>
<keyword evidence="2" id="KW-1185">Reference proteome</keyword>
<gene>
    <name evidence="1" type="ORF">AFUS01_LOCUS19709</name>
</gene>